<dbReference type="PANTHER" id="PTHR23117:SF13">
    <property type="entry name" value="GUANYLATE KINASE"/>
    <property type="match status" value="1"/>
</dbReference>
<evidence type="ECO:0000256" key="2">
    <source>
        <dbReference type="ARBA" id="ARBA00012961"/>
    </source>
</evidence>
<evidence type="ECO:0000256" key="3">
    <source>
        <dbReference type="ARBA" id="ARBA00016296"/>
    </source>
</evidence>
<evidence type="ECO:0000259" key="9">
    <source>
        <dbReference type="PROSITE" id="PS50052"/>
    </source>
</evidence>
<evidence type="ECO:0000256" key="8">
    <source>
        <dbReference type="ARBA" id="ARBA00030128"/>
    </source>
</evidence>
<keyword evidence="4 10" id="KW-0808">Transferase</keyword>
<dbReference type="EC" id="2.7.4.8" evidence="2"/>
<dbReference type="InterPro" id="IPR008145">
    <property type="entry name" value="GK/Ca_channel_bsu"/>
</dbReference>
<accession>A0ABX6C4T2</accession>
<evidence type="ECO:0000313" key="11">
    <source>
        <dbReference type="Proteomes" id="UP000326331"/>
    </source>
</evidence>
<evidence type="ECO:0000256" key="5">
    <source>
        <dbReference type="ARBA" id="ARBA00022741"/>
    </source>
</evidence>
<dbReference type="NCBIfam" id="TIGR03263">
    <property type="entry name" value="guanyl_kin"/>
    <property type="match status" value="1"/>
</dbReference>
<dbReference type="EMBL" id="CP042829">
    <property type="protein sequence ID" value="QFG04274.1"/>
    <property type="molecule type" value="Genomic_DNA"/>
</dbReference>
<dbReference type="InterPro" id="IPR008144">
    <property type="entry name" value="Guanylate_kin-like_dom"/>
</dbReference>
<reference evidence="10 11" key="1">
    <citation type="submission" date="2019-08" db="EMBL/GenBank/DDBJ databases">
        <authorList>
            <person name="Toschakov S.V."/>
        </authorList>
    </citation>
    <scope>NUCLEOTIDE SEQUENCE [LARGE SCALE GENOMIC DNA]</scope>
    <source>
        <strain evidence="10 11">3753O</strain>
    </source>
</reference>
<dbReference type="Gene3D" id="3.30.63.10">
    <property type="entry name" value="Guanylate Kinase phosphate binding domain"/>
    <property type="match status" value="1"/>
</dbReference>
<evidence type="ECO:0000256" key="1">
    <source>
        <dbReference type="ARBA" id="ARBA00005790"/>
    </source>
</evidence>
<dbReference type="InterPro" id="IPR027417">
    <property type="entry name" value="P-loop_NTPase"/>
</dbReference>
<keyword evidence="5" id="KW-0547">Nucleotide-binding</keyword>
<gene>
    <name evidence="10" type="ORF">Tbon_00720</name>
</gene>
<dbReference type="GO" id="GO:0004385">
    <property type="term" value="F:GMP kinase activity"/>
    <property type="evidence" value="ECO:0007669"/>
    <property type="project" value="UniProtKB-EC"/>
</dbReference>
<sequence length="235" mass="25943">MPRRGRDGGARRCGGRLVPGVLGRPAGGHLRRGDGAVSEKPLVVVLHGPSGVGKDSVIAELKKRLGIHRATSSTNRAPRGDERHGVDYYFISDAEFRQKIANGEFAEWAEVYGDLKGLERSEIEGPLAEGRDVIIRTDVQGARTWRKKLEGAVFIFLMAEDREALRAQLVGRGSEDAESLARRIAALEDELDDIENNDYVVINRHGRLEEAVNEIAEIIRREKANPNRPPARLIG</sequence>
<comment type="similarity">
    <text evidence="1">Belongs to the guanylate kinase family.</text>
</comment>
<evidence type="ECO:0000256" key="7">
    <source>
        <dbReference type="ARBA" id="ARBA00022840"/>
    </source>
</evidence>
<dbReference type="PANTHER" id="PTHR23117">
    <property type="entry name" value="GUANYLATE KINASE-RELATED"/>
    <property type="match status" value="1"/>
</dbReference>
<dbReference type="InterPro" id="IPR017665">
    <property type="entry name" value="Guanylate_kinase"/>
</dbReference>
<evidence type="ECO:0000313" key="10">
    <source>
        <dbReference type="EMBL" id="QFG04274.1"/>
    </source>
</evidence>
<dbReference type="SUPFAM" id="SSF52540">
    <property type="entry name" value="P-loop containing nucleoside triphosphate hydrolases"/>
    <property type="match status" value="1"/>
</dbReference>
<keyword evidence="6 10" id="KW-0418">Kinase</keyword>
<dbReference type="SMART" id="SM00072">
    <property type="entry name" value="GuKc"/>
    <property type="match status" value="1"/>
</dbReference>
<dbReference type="Pfam" id="PF00625">
    <property type="entry name" value="Guanylate_kin"/>
    <property type="match status" value="1"/>
</dbReference>
<reference evidence="10 11" key="2">
    <citation type="submission" date="2019-10" db="EMBL/GenBank/DDBJ databases">
        <title>Thermopilla bonchosmolovskayae gen. nov., sp. nov., a moderately thermophilic Chloroflexi bacterium from a Chukotka hot spring (Arctic, Russia), representing a novel classis Thermopillaia, which include previously uncultivated lineage OLB14.</title>
        <authorList>
            <person name="Kochetkova T.V."/>
            <person name="Zayulina K.S."/>
            <person name="Zhigarkov V.S."/>
            <person name="Minaev N.V."/>
            <person name="Novikov A."/>
            <person name="Toshchakov S.V."/>
            <person name="Elcheninov A.G."/>
            <person name="Kublanov I.V."/>
        </authorList>
    </citation>
    <scope>NUCLEOTIDE SEQUENCE [LARGE SCALE GENOMIC DNA]</scope>
    <source>
        <strain evidence="10 11">3753O</strain>
    </source>
</reference>
<organism evidence="10 11">
    <name type="scientific">Tepidiforma bonchosmolovskayae</name>
    <dbReference type="NCBI Taxonomy" id="2601677"/>
    <lineage>
        <taxon>Bacteria</taxon>
        <taxon>Bacillati</taxon>
        <taxon>Chloroflexota</taxon>
        <taxon>Tepidiformia</taxon>
        <taxon>Tepidiformales</taxon>
        <taxon>Tepidiformaceae</taxon>
        <taxon>Tepidiforma</taxon>
    </lineage>
</organism>
<dbReference type="Proteomes" id="UP000326331">
    <property type="component" value="Chromosome"/>
</dbReference>
<name>A0ABX6C4T2_9CHLR</name>
<dbReference type="Gene3D" id="3.40.50.300">
    <property type="entry name" value="P-loop containing nucleotide triphosphate hydrolases"/>
    <property type="match status" value="1"/>
</dbReference>
<feature type="domain" description="Guanylate kinase-like" evidence="9">
    <location>
        <begin position="41"/>
        <end position="220"/>
    </location>
</feature>
<proteinExistence type="inferred from homology"/>
<keyword evidence="7" id="KW-0067">ATP-binding</keyword>
<evidence type="ECO:0000256" key="4">
    <source>
        <dbReference type="ARBA" id="ARBA00022679"/>
    </source>
</evidence>
<dbReference type="PROSITE" id="PS50052">
    <property type="entry name" value="GUANYLATE_KINASE_2"/>
    <property type="match status" value="1"/>
</dbReference>
<keyword evidence="11" id="KW-1185">Reference proteome</keyword>
<protein>
    <recommendedName>
        <fullName evidence="3">Guanylate kinase</fullName>
        <ecNumber evidence="2">2.7.4.8</ecNumber>
    </recommendedName>
    <alternativeName>
        <fullName evidence="8">GMP kinase</fullName>
    </alternativeName>
</protein>
<dbReference type="CDD" id="cd00071">
    <property type="entry name" value="GMPK"/>
    <property type="match status" value="1"/>
</dbReference>
<evidence type="ECO:0000256" key="6">
    <source>
        <dbReference type="ARBA" id="ARBA00022777"/>
    </source>
</evidence>